<dbReference type="InterPro" id="IPR043143">
    <property type="entry name" value="Mal/L-sulf/L-lact_DH-like_NADP"/>
</dbReference>
<dbReference type="InterPro" id="IPR043144">
    <property type="entry name" value="Mal/L-sulf/L-lact_DH-like_ah"/>
</dbReference>
<dbReference type="SUPFAM" id="SSF89733">
    <property type="entry name" value="L-sulfolactate dehydrogenase-like"/>
    <property type="match status" value="1"/>
</dbReference>
<dbReference type="PANTHER" id="PTHR11091:SF0">
    <property type="entry name" value="MALATE DEHYDROGENASE"/>
    <property type="match status" value="1"/>
</dbReference>
<keyword evidence="5" id="KW-1185">Reference proteome</keyword>
<reference evidence="4 5" key="1">
    <citation type="submission" date="2024-10" db="EMBL/GenBank/DDBJ databases">
        <title>Updated reference genomes for cyclostephanoid diatoms.</title>
        <authorList>
            <person name="Roberts W.R."/>
            <person name="Alverson A.J."/>
        </authorList>
    </citation>
    <scope>NUCLEOTIDE SEQUENCE [LARGE SCALE GENOMIC DNA]</scope>
    <source>
        <strain evidence="4 5">AJA228-03</strain>
    </source>
</reference>
<dbReference type="InterPro" id="IPR003767">
    <property type="entry name" value="Malate/L-lactate_DH-like"/>
</dbReference>
<keyword evidence="2" id="KW-0560">Oxidoreductase</keyword>
<comment type="similarity">
    <text evidence="1">Belongs to the LDH2/MDH2 oxidoreductase family.</text>
</comment>
<dbReference type="InterPro" id="IPR036111">
    <property type="entry name" value="Mal/L-sulfo/L-lacto_DH-like_sf"/>
</dbReference>
<dbReference type="EMBL" id="JALLPB020000064">
    <property type="protein sequence ID" value="KAL3822483.1"/>
    <property type="molecule type" value="Genomic_DNA"/>
</dbReference>
<gene>
    <name evidence="4" type="ORF">ACHAXA_002501</name>
</gene>
<proteinExistence type="inferred from homology"/>
<dbReference type="Gene3D" id="3.30.1370.60">
    <property type="entry name" value="Hypothetical oxidoreductase yiak, domain 2"/>
    <property type="match status" value="1"/>
</dbReference>
<comment type="caution">
    <text evidence="4">The sequence shown here is derived from an EMBL/GenBank/DDBJ whole genome shotgun (WGS) entry which is preliminary data.</text>
</comment>
<evidence type="ECO:0000313" key="5">
    <source>
        <dbReference type="Proteomes" id="UP001530377"/>
    </source>
</evidence>
<protein>
    <recommendedName>
        <fullName evidence="6">Malate dehydrogenase</fullName>
    </recommendedName>
</protein>
<organism evidence="4 5">
    <name type="scientific">Cyclostephanos tholiformis</name>
    <dbReference type="NCBI Taxonomy" id="382380"/>
    <lineage>
        <taxon>Eukaryota</taxon>
        <taxon>Sar</taxon>
        <taxon>Stramenopiles</taxon>
        <taxon>Ochrophyta</taxon>
        <taxon>Bacillariophyta</taxon>
        <taxon>Coscinodiscophyceae</taxon>
        <taxon>Thalassiosirophycidae</taxon>
        <taxon>Stephanodiscales</taxon>
        <taxon>Stephanodiscaceae</taxon>
        <taxon>Cyclostephanos</taxon>
    </lineage>
</organism>
<keyword evidence="3" id="KW-0732">Signal</keyword>
<dbReference type="PANTHER" id="PTHR11091">
    <property type="entry name" value="OXIDOREDUCTASE-RELATED"/>
    <property type="match status" value="1"/>
</dbReference>
<dbReference type="Gene3D" id="1.10.1530.10">
    <property type="match status" value="1"/>
</dbReference>
<evidence type="ECO:0008006" key="6">
    <source>
        <dbReference type="Google" id="ProtNLM"/>
    </source>
</evidence>
<accession>A0ABD3SDM3</accession>
<evidence type="ECO:0000256" key="2">
    <source>
        <dbReference type="ARBA" id="ARBA00023002"/>
    </source>
</evidence>
<evidence type="ECO:0000313" key="4">
    <source>
        <dbReference type="EMBL" id="KAL3822483.1"/>
    </source>
</evidence>
<feature type="signal peptide" evidence="3">
    <location>
        <begin position="1"/>
        <end position="22"/>
    </location>
</feature>
<dbReference type="GO" id="GO:0016491">
    <property type="term" value="F:oxidoreductase activity"/>
    <property type="evidence" value="ECO:0007669"/>
    <property type="project" value="UniProtKB-KW"/>
</dbReference>
<feature type="chain" id="PRO_5044804586" description="Malate dehydrogenase" evidence="3">
    <location>
        <begin position="23"/>
        <end position="446"/>
    </location>
</feature>
<dbReference type="AlphaFoldDB" id="A0ABD3SDM3"/>
<name>A0ABD3SDM3_9STRA</name>
<evidence type="ECO:0000256" key="3">
    <source>
        <dbReference type="SAM" id="SignalP"/>
    </source>
</evidence>
<evidence type="ECO:0000256" key="1">
    <source>
        <dbReference type="ARBA" id="ARBA00006056"/>
    </source>
</evidence>
<dbReference type="Proteomes" id="UP001530377">
    <property type="component" value="Unassembled WGS sequence"/>
</dbReference>
<sequence>MFLTSFHTALLILSLTPTPTTAFFPGEEGISPSLLRTPPADAYDGATSSSDVLRDDLLRIIGTNPGGHLNDSVRDAFASKLREYRDAEGSDPSDVFFAIGRSIFGVEFDDGPPSPPPSDMDDENLPIVDFDYMKGFMKEVFLSYGVTPDRAEICSEVLIEADKRGIDSHGLGRLKPIYCDRMDKGILLPDAPINIVTECDATALVDGNLGIGLYIGPHCMQMAIDKAKKYGVGFVACRNSTGWYVSSSRDWNGERPLAAIGLTGTNARPSIAPTFGTEPMMGTNPLTFGIPSSDPFPFVIDCATSVNQRGKIEKYAREGVKTPQGMVIDDMGVERTDTEGILVDMELGKCALTPLGGAGDKMGGYKGYGWAATVELLCTAIQCGPWGEDICGVDRSTGKPKAMPLGHFFLAIDIEKLCPLGLFKENVGGFLQALRDSRKDPTGPGR</sequence>
<dbReference type="Pfam" id="PF02615">
    <property type="entry name" value="Ldh_2"/>
    <property type="match status" value="1"/>
</dbReference>